<dbReference type="PANTHER" id="PTHR43133:SF46">
    <property type="entry name" value="RNA POLYMERASE SIGMA-70 FACTOR ECF SUBFAMILY"/>
    <property type="match status" value="1"/>
</dbReference>
<dbReference type="PANTHER" id="PTHR43133">
    <property type="entry name" value="RNA POLYMERASE ECF-TYPE SIGMA FACTO"/>
    <property type="match status" value="1"/>
</dbReference>
<dbReference type="InterPro" id="IPR013325">
    <property type="entry name" value="RNA_pol_sigma_r2"/>
</dbReference>
<proteinExistence type="inferred from homology"/>
<gene>
    <name evidence="6" type="ORF">SAMN04488057_12214</name>
</gene>
<dbReference type="RefSeq" id="WP_073098001.1">
    <property type="nucleotide sequence ID" value="NZ_FRCY01000022.1"/>
</dbReference>
<keyword evidence="7" id="KW-1185">Reference proteome</keyword>
<dbReference type="Proteomes" id="UP000184513">
    <property type="component" value="Unassembled WGS sequence"/>
</dbReference>
<dbReference type="Pfam" id="PF04542">
    <property type="entry name" value="Sigma70_r2"/>
    <property type="match status" value="1"/>
</dbReference>
<dbReference type="GO" id="GO:0006352">
    <property type="term" value="P:DNA-templated transcription initiation"/>
    <property type="evidence" value="ECO:0007669"/>
    <property type="project" value="InterPro"/>
</dbReference>
<feature type="domain" description="RNA polymerase sigma-70 region 2" evidence="5">
    <location>
        <begin position="34"/>
        <end position="99"/>
    </location>
</feature>
<evidence type="ECO:0000256" key="4">
    <source>
        <dbReference type="ARBA" id="ARBA00023163"/>
    </source>
</evidence>
<name>A0A1M7QQM7_9BACT</name>
<dbReference type="STRING" id="388280.SAMN04488057_12214"/>
<evidence type="ECO:0000256" key="2">
    <source>
        <dbReference type="ARBA" id="ARBA00023015"/>
    </source>
</evidence>
<organism evidence="6 7">
    <name type="scientific">Cyclobacterium lianum</name>
    <dbReference type="NCBI Taxonomy" id="388280"/>
    <lineage>
        <taxon>Bacteria</taxon>
        <taxon>Pseudomonadati</taxon>
        <taxon>Bacteroidota</taxon>
        <taxon>Cytophagia</taxon>
        <taxon>Cytophagales</taxon>
        <taxon>Cyclobacteriaceae</taxon>
        <taxon>Cyclobacterium</taxon>
    </lineage>
</organism>
<dbReference type="GO" id="GO:0016987">
    <property type="term" value="F:sigma factor activity"/>
    <property type="evidence" value="ECO:0007669"/>
    <property type="project" value="UniProtKB-KW"/>
</dbReference>
<dbReference type="InterPro" id="IPR039425">
    <property type="entry name" value="RNA_pol_sigma-70-like"/>
</dbReference>
<dbReference type="InterPro" id="IPR007627">
    <property type="entry name" value="RNA_pol_sigma70_r2"/>
</dbReference>
<evidence type="ECO:0000256" key="1">
    <source>
        <dbReference type="ARBA" id="ARBA00010641"/>
    </source>
</evidence>
<dbReference type="OrthoDB" id="1099849at2"/>
<evidence type="ECO:0000256" key="3">
    <source>
        <dbReference type="ARBA" id="ARBA00023082"/>
    </source>
</evidence>
<dbReference type="InterPro" id="IPR013324">
    <property type="entry name" value="RNA_pol_sigma_r3/r4-like"/>
</dbReference>
<dbReference type="NCBIfam" id="TIGR02937">
    <property type="entry name" value="sigma70-ECF"/>
    <property type="match status" value="1"/>
</dbReference>
<dbReference type="InterPro" id="IPR014284">
    <property type="entry name" value="RNA_pol_sigma-70_dom"/>
</dbReference>
<keyword evidence="3" id="KW-0731">Sigma factor</keyword>
<dbReference type="Gene3D" id="1.10.1740.10">
    <property type="match status" value="1"/>
</dbReference>
<sequence>MQQYTFQKFTQEEILEGLRINDSKILAWLYQDQFPKLEKFVLANNGERQQAKDIFQEAFIVLWKNVKSGKFKPENGTAIQGYLYQVARHKWLDILRSSRYKNTVTLDTFQESQTDEHEDRESRIIEMETAFSALGDNCKKLLTRFYYKKESLSVIAAAFDWTEATARNNKYRCMQRLKEKIKGKLKIED</sequence>
<dbReference type="AlphaFoldDB" id="A0A1M7QQM7"/>
<dbReference type="SUPFAM" id="SSF88946">
    <property type="entry name" value="Sigma2 domain of RNA polymerase sigma factors"/>
    <property type="match status" value="1"/>
</dbReference>
<protein>
    <submittedName>
        <fullName evidence="6">RNA polymerase sigma factor, sigma-70 family</fullName>
    </submittedName>
</protein>
<keyword evidence="4" id="KW-0804">Transcription</keyword>
<evidence type="ECO:0000313" key="6">
    <source>
        <dbReference type="EMBL" id="SHN33903.1"/>
    </source>
</evidence>
<dbReference type="EMBL" id="FRCY01000022">
    <property type="protein sequence ID" value="SHN33903.1"/>
    <property type="molecule type" value="Genomic_DNA"/>
</dbReference>
<reference evidence="6 7" key="1">
    <citation type="submission" date="2016-11" db="EMBL/GenBank/DDBJ databases">
        <authorList>
            <person name="Jaros S."/>
            <person name="Januszkiewicz K."/>
            <person name="Wedrychowicz H."/>
        </authorList>
    </citation>
    <scope>NUCLEOTIDE SEQUENCE [LARGE SCALE GENOMIC DNA]</scope>
    <source>
        <strain evidence="6 7">CGMCC 1.6102</strain>
    </source>
</reference>
<dbReference type="SUPFAM" id="SSF88659">
    <property type="entry name" value="Sigma3 and sigma4 domains of RNA polymerase sigma factors"/>
    <property type="match status" value="1"/>
</dbReference>
<keyword evidence="2" id="KW-0805">Transcription regulation</keyword>
<dbReference type="Gene3D" id="1.10.10.10">
    <property type="entry name" value="Winged helix-like DNA-binding domain superfamily/Winged helix DNA-binding domain"/>
    <property type="match status" value="1"/>
</dbReference>
<evidence type="ECO:0000259" key="5">
    <source>
        <dbReference type="Pfam" id="PF04542"/>
    </source>
</evidence>
<accession>A0A1M7QQM7</accession>
<dbReference type="InterPro" id="IPR036388">
    <property type="entry name" value="WH-like_DNA-bd_sf"/>
</dbReference>
<evidence type="ECO:0000313" key="7">
    <source>
        <dbReference type="Proteomes" id="UP000184513"/>
    </source>
</evidence>
<comment type="similarity">
    <text evidence="1">Belongs to the sigma-70 factor family. ECF subfamily.</text>
</comment>